<gene>
    <name evidence="1" type="ORF">PG993_003037</name>
</gene>
<dbReference type="Proteomes" id="UP001444661">
    <property type="component" value="Unassembled WGS sequence"/>
</dbReference>
<keyword evidence="2" id="KW-1185">Reference proteome</keyword>
<evidence type="ECO:0000313" key="2">
    <source>
        <dbReference type="Proteomes" id="UP001444661"/>
    </source>
</evidence>
<reference evidence="1 2" key="1">
    <citation type="submission" date="2023-01" db="EMBL/GenBank/DDBJ databases">
        <title>Analysis of 21 Apiospora genomes using comparative genomics revels a genus with tremendous synthesis potential of carbohydrate active enzymes and secondary metabolites.</title>
        <authorList>
            <person name="Sorensen T."/>
        </authorList>
    </citation>
    <scope>NUCLEOTIDE SEQUENCE [LARGE SCALE GENOMIC DNA]</scope>
    <source>
        <strain evidence="1 2">CBS 33761</strain>
    </source>
</reference>
<sequence length="337" mass="37679">MDIQPPPDVNASNLSYKTQSLVESLSFPNSSISNFPQNKLWSCDLLMQYAPNCAFVGCRVVGLDGELPSQIGLVYLPKLSTAGSTTTLNGGVRRVAGRLDGCQVTTLSIRKRQDGGEEKPSTRPCYFGQNFRVDASDVEPRLVDLLTQWKAESGNKFLVLMGFNLARDMYKLLSRWPAPLDCFDGWVDSRDLAVEKVKVRGLDNYHLDKTPSLRTYMVGLCQYDDRRAKKNAPVATDAMRALMLLLVVWNACRENTTPSFHTTDYLAPKREKGKREKKREKVAKKEAKAAFKQASLQEEASGSEPVEVYSTGSLFGSTLEDNSYRLTSCSEDTEHEY</sequence>
<comment type="caution">
    <text evidence="1">The sequence shown here is derived from an EMBL/GenBank/DDBJ whole genome shotgun (WGS) entry which is preliminary data.</text>
</comment>
<dbReference type="EMBL" id="JAQQWK010000002">
    <property type="protein sequence ID" value="KAK8051652.1"/>
    <property type="molecule type" value="Genomic_DNA"/>
</dbReference>
<name>A0ABR1TYT4_9PEZI</name>
<protein>
    <submittedName>
        <fullName evidence="1">Uncharacterized protein</fullName>
    </submittedName>
</protein>
<evidence type="ECO:0000313" key="1">
    <source>
        <dbReference type="EMBL" id="KAK8051652.1"/>
    </source>
</evidence>
<accession>A0ABR1TYT4</accession>
<proteinExistence type="predicted"/>
<organism evidence="1 2">
    <name type="scientific">Apiospora rasikravindrae</name>
    <dbReference type="NCBI Taxonomy" id="990691"/>
    <lineage>
        <taxon>Eukaryota</taxon>
        <taxon>Fungi</taxon>
        <taxon>Dikarya</taxon>
        <taxon>Ascomycota</taxon>
        <taxon>Pezizomycotina</taxon>
        <taxon>Sordariomycetes</taxon>
        <taxon>Xylariomycetidae</taxon>
        <taxon>Amphisphaeriales</taxon>
        <taxon>Apiosporaceae</taxon>
        <taxon>Apiospora</taxon>
    </lineage>
</organism>